<evidence type="ECO:0000313" key="2">
    <source>
        <dbReference type="EMBL" id="GAB09256.1"/>
    </source>
</evidence>
<comment type="caution">
    <text evidence="2">The sequence shown here is derived from an EMBL/GenBank/DDBJ whole genome shotgun (WGS) entry which is preliminary data.</text>
</comment>
<proteinExistence type="predicted"/>
<protein>
    <submittedName>
        <fullName evidence="2">Glycosyl transferase</fullName>
    </submittedName>
</protein>
<keyword evidence="1" id="KW-0812">Transmembrane</keyword>
<dbReference type="GO" id="GO:0016740">
    <property type="term" value="F:transferase activity"/>
    <property type="evidence" value="ECO:0007669"/>
    <property type="project" value="UniProtKB-KW"/>
</dbReference>
<feature type="transmembrane region" description="Helical" evidence="1">
    <location>
        <begin position="45"/>
        <end position="62"/>
    </location>
</feature>
<keyword evidence="1" id="KW-0472">Membrane</keyword>
<dbReference type="Proteomes" id="UP000035088">
    <property type="component" value="Unassembled WGS sequence"/>
</dbReference>
<dbReference type="STRING" id="1073574.GOARA_035_00120"/>
<evidence type="ECO:0000313" key="3">
    <source>
        <dbReference type="Proteomes" id="UP000035088"/>
    </source>
</evidence>
<keyword evidence="3" id="KW-1185">Reference proteome</keyword>
<dbReference type="AlphaFoldDB" id="G7H081"/>
<accession>G7H081</accession>
<gene>
    <name evidence="2" type="ORF">GOARA_035_00120</name>
</gene>
<sequence>MIAVFVTPSSNHLVPPACGGAPESTTVQLAVAARFGRVYGMSSKSVIAAVVAAIAVAVVVVARRRLSGPGATPVAPEPPRVTDFTR</sequence>
<evidence type="ECO:0000256" key="1">
    <source>
        <dbReference type="SAM" id="Phobius"/>
    </source>
</evidence>
<dbReference type="EMBL" id="BAEE01000035">
    <property type="protein sequence ID" value="GAB09256.1"/>
    <property type="molecule type" value="Genomic_DNA"/>
</dbReference>
<name>G7H081_9ACTN</name>
<keyword evidence="2" id="KW-0808">Transferase</keyword>
<reference evidence="2 3" key="1">
    <citation type="submission" date="2011-11" db="EMBL/GenBank/DDBJ databases">
        <title>Whole genome shotgun sequence of Gordonia araii NBRC 100433.</title>
        <authorList>
            <person name="Yoshida Y."/>
            <person name="Hosoyama A."/>
            <person name="Tsuchikane K."/>
            <person name="Katsumata H."/>
            <person name="Yamazaki S."/>
            <person name="Fujita N."/>
        </authorList>
    </citation>
    <scope>NUCLEOTIDE SEQUENCE [LARGE SCALE GENOMIC DNA]</scope>
    <source>
        <strain evidence="2 3">NBRC 100433</strain>
    </source>
</reference>
<keyword evidence="1" id="KW-1133">Transmembrane helix</keyword>
<organism evidence="2 3">
    <name type="scientific">Gordonia araii NBRC 100433</name>
    <dbReference type="NCBI Taxonomy" id="1073574"/>
    <lineage>
        <taxon>Bacteria</taxon>
        <taxon>Bacillati</taxon>
        <taxon>Actinomycetota</taxon>
        <taxon>Actinomycetes</taxon>
        <taxon>Mycobacteriales</taxon>
        <taxon>Gordoniaceae</taxon>
        <taxon>Gordonia</taxon>
    </lineage>
</organism>